<gene>
    <name evidence="1" type="ORF">JOD01_000584</name>
</gene>
<proteinExistence type="predicted"/>
<dbReference type="EMBL" id="JAFBEB010000001">
    <property type="protein sequence ID" value="MBM7588998.1"/>
    <property type="molecule type" value="Genomic_DNA"/>
</dbReference>
<organism evidence="1 2">
    <name type="scientific">Brevibacillus fulvus</name>
    <dbReference type="NCBI Taxonomy" id="1125967"/>
    <lineage>
        <taxon>Bacteria</taxon>
        <taxon>Bacillati</taxon>
        <taxon>Bacillota</taxon>
        <taxon>Bacilli</taxon>
        <taxon>Bacillales</taxon>
        <taxon>Paenibacillaceae</taxon>
        <taxon>Brevibacillus</taxon>
    </lineage>
</organism>
<reference evidence="1" key="1">
    <citation type="submission" date="2021-01" db="EMBL/GenBank/DDBJ databases">
        <title>Genomic Encyclopedia of Type Strains, Phase IV (KMG-IV): sequencing the most valuable type-strain genomes for metagenomic binning, comparative biology and taxonomic classification.</title>
        <authorList>
            <person name="Goeker M."/>
        </authorList>
    </citation>
    <scope>NUCLEOTIDE SEQUENCE</scope>
    <source>
        <strain evidence="1">DSM 25523</strain>
    </source>
</reference>
<keyword evidence="2" id="KW-1185">Reference proteome</keyword>
<dbReference type="RefSeq" id="WP_204516700.1">
    <property type="nucleotide sequence ID" value="NZ_BAABIN010000009.1"/>
</dbReference>
<dbReference type="PANTHER" id="PTHR36849">
    <property type="entry name" value="CYTOPLASMIC PROTEIN-RELATED"/>
    <property type="match status" value="1"/>
</dbReference>
<dbReference type="PANTHER" id="PTHR36849:SF1">
    <property type="entry name" value="CYTOPLASMIC PROTEIN"/>
    <property type="match status" value="1"/>
</dbReference>
<dbReference type="AlphaFoldDB" id="A0A938XRM2"/>
<accession>A0A938XRM2</accession>
<dbReference type="InterPro" id="IPR052552">
    <property type="entry name" value="YeaO-like"/>
</dbReference>
<evidence type="ECO:0000313" key="1">
    <source>
        <dbReference type="EMBL" id="MBM7588998.1"/>
    </source>
</evidence>
<dbReference type="Proteomes" id="UP000717624">
    <property type="component" value="Unassembled WGS sequence"/>
</dbReference>
<comment type="caution">
    <text evidence="1">The sequence shown here is derived from an EMBL/GenBank/DDBJ whole genome shotgun (WGS) entry which is preliminary data.</text>
</comment>
<evidence type="ECO:0000313" key="2">
    <source>
        <dbReference type="Proteomes" id="UP000717624"/>
    </source>
</evidence>
<name>A0A938XRM2_9BACL</name>
<protein>
    <submittedName>
        <fullName evidence="1">Uncharacterized protein YeaO (DUF488 family)</fullName>
    </submittedName>
</protein>
<dbReference type="Pfam" id="PF22752">
    <property type="entry name" value="DUF488-N3i"/>
    <property type="match status" value="1"/>
</dbReference>
<sequence>MDESNCSAIQIKRIYEPHSAEDGVRILVDRLWPRGISKKKAFIAEWMKEIAPSPELRKSFCHQPELFSAFSAQYERELAEDPTRCALVRHICEIAKENTVTLLTATKDPVYNHAVVLQRWLERHCI</sequence>